<accession>A0A9D1ESJ1</accession>
<organism evidence="2 3">
    <name type="scientific">Candidatus Limivivens intestinipullorum</name>
    <dbReference type="NCBI Taxonomy" id="2840858"/>
    <lineage>
        <taxon>Bacteria</taxon>
        <taxon>Bacillati</taxon>
        <taxon>Bacillota</taxon>
        <taxon>Clostridia</taxon>
        <taxon>Lachnospirales</taxon>
        <taxon>Lachnospiraceae</taxon>
        <taxon>Lachnospiraceae incertae sedis</taxon>
        <taxon>Candidatus Limivivens</taxon>
    </lineage>
</organism>
<feature type="transmembrane region" description="Helical" evidence="1">
    <location>
        <begin position="126"/>
        <end position="144"/>
    </location>
</feature>
<gene>
    <name evidence="2" type="ORF">IAB44_05945</name>
</gene>
<reference evidence="2" key="1">
    <citation type="submission" date="2020-10" db="EMBL/GenBank/DDBJ databases">
        <authorList>
            <person name="Gilroy R."/>
        </authorList>
    </citation>
    <scope>NUCLEOTIDE SEQUENCE</scope>
    <source>
        <strain evidence="2">CHK190-19873</strain>
    </source>
</reference>
<evidence type="ECO:0000256" key="1">
    <source>
        <dbReference type="SAM" id="Phobius"/>
    </source>
</evidence>
<dbReference type="Proteomes" id="UP000823935">
    <property type="component" value="Unassembled WGS sequence"/>
</dbReference>
<proteinExistence type="predicted"/>
<protein>
    <submittedName>
        <fullName evidence="2">DUF1700 domain-containing protein</fullName>
    </submittedName>
</protein>
<sequence>MRKAEFIETLEKRLEGEVSDREIESSVRYYDKYFEEAKRNGQSEEEIAQELGSPLLIAKTIIDTSRGGTGEEQAYFREGELYETEEPRQREDIRGYHVDLEGWKAKAVLIGALLLIILLIVTVLRILIPLAVPIAVILVLIYHFKRRR</sequence>
<dbReference type="EMBL" id="DVIQ01000027">
    <property type="protein sequence ID" value="HIS31079.1"/>
    <property type="molecule type" value="Genomic_DNA"/>
</dbReference>
<keyword evidence="1" id="KW-0812">Transmembrane</keyword>
<dbReference type="AlphaFoldDB" id="A0A9D1ESJ1"/>
<evidence type="ECO:0000313" key="2">
    <source>
        <dbReference type="EMBL" id="HIS31079.1"/>
    </source>
</evidence>
<keyword evidence="1" id="KW-1133">Transmembrane helix</keyword>
<name>A0A9D1ESJ1_9FIRM</name>
<evidence type="ECO:0000313" key="3">
    <source>
        <dbReference type="Proteomes" id="UP000823935"/>
    </source>
</evidence>
<comment type="caution">
    <text evidence="2">The sequence shown here is derived from an EMBL/GenBank/DDBJ whole genome shotgun (WGS) entry which is preliminary data.</text>
</comment>
<dbReference type="Pfam" id="PF22564">
    <property type="entry name" value="HAAS"/>
    <property type="match status" value="1"/>
</dbReference>
<reference evidence="2" key="2">
    <citation type="journal article" date="2021" name="PeerJ">
        <title>Extensive microbial diversity within the chicken gut microbiome revealed by metagenomics and culture.</title>
        <authorList>
            <person name="Gilroy R."/>
            <person name="Ravi A."/>
            <person name="Getino M."/>
            <person name="Pursley I."/>
            <person name="Horton D.L."/>
            <person name="Alikhan N.F."/>
            <person name="Baker D."/>
            <person name="Gharbi K."/>
            <person name="Hall N."/>
            <person name="Watson M."/>
            <person name="Adriaenssens E.M."/>
            <person name="Foster-Nyarko E."/>
            <person name="Jarju S."/>
            <person name="Secka A."/>
            <person name="Antonio M."/>
            <person name="Oren A."/>
            <person name="Chaudhuri R.R."/>
            <person name="La Ragione R."/>
            <person name="Hildebrand F."/>
            <person name="Pallen M.J."/>
        </authorList>
    </citation>
    <scope>NUCLEOTIDE SEQUENCE</scope>
    <source>
        <strain evidence="2">CHK190-19873</strain>
    </source>
</reference>
<keyword evidence="1" id="KW-0472">Membrane</keyword>